<reference evidence="1 2" key="1">
    <citation type="journal article" date="2024" name="bioRxiv">
        <title>A reference genome for Trichogramma kaykai: A tiny desert-dwelling parasitoid wasp with competing sex-ratio distorters.</title>
        <authorList>
            <person name="Culotta J."/>
            <person name="Lindsey A.R."/>
        </authorList>
    </citation>
    <scope>NUCLEOTIDE SEQUENCE [LARGE SCALE GENOMIC DNA]</scope>
    <source>
        <strain evidence="1 2">KSX58</strain>
    </source>
</reference>
<gene>
    <name evidence="1" type="ORF">TKK_018027</name>
</gene>
<dbReference type="AlphaFoldDB" id="A0ABD2W0M1"/>
<sequence>MGYDSLAAVHSRALINSDRASTSTSSSDFARADTRIIAPTSGDSIVRHERGSESRGGSALHQLVGGGGRRLLVPASDSELPFGLPPLCTLPLTAAAAAAAATAVAVEQQRESMLTRVQRLPRFHLRALSVNSYTYAFVQVIICKRQRTMR</sequence>
<proteinExistence type="predicted"/>
<keyword evidence="2" id="KW-1185">Reference proteome</keyword>
<evidence type="ECO:0000313" key="1">
    <source>
        <dbReference type="EMBL" id="KAL3386526.1"/>
    </source>
</evidence>
<evidence type="ECO:0000313" key="2">
    <source>
        <dbReference type="Proteomes" id="UP001627154"/>
    </source>
</evidence>
<name>A0ABD2W0M1_9HYME</name>
<protein>
    <submittedName>
        <fullName evidence="1">Uncharacterized protein</fullName>
    </submittedName>
</protein>
<accession>A0ABD2W0M1</accession>
<dbReference type="EMBL" id="JBJJXI010000146">
    <property type="protein sequence ID" value="KAL3386526.1"/>
    <property type="molecule type" value="Genomic_DNA"/>
</dbReference>
<dbReference type="Proteomes" id="UP001627154">
    <property type="component" value="Unassembled WGS sequence"/>
</dbReference>
<comment type="caution">
    <text evidence="1">The sequence shown here is derived from an EMBL/GenBank/DDBJ whole genome shotgun (WGS) entry which is preliminary data.</text>
</comment>
<organism evidence="1 2">
    <name type="scientific">Trichogramma kaykai</name>
    <dbReference type="NCBI Taxonomy" id="54128"/>
    <lineage>
        <taxon>Eukaryota</taxon>
        <taxon>Metazoa</taxon>
        <taxon>Ecdysozoa</taxon>
        <taxon>Arthropoda</taxon>
        <taxon>Hexapoda</taxon>
        <taxon>Insecta</taxon>
        <taxon>Pterygota</taxon>
        <taxon>Neoptera</taxon>
        <taxon>Endopterygota</taxon>
        <taxon>Hymenoptera</taxon>
        <taxon>Apocrita</taxon>
        <taxon>Proctotrupomorpha</taxon>
        <taxon>Chalcidoidea</taxon>
        <taxon>Trichogrammatidae</taxon>
        <taxon>Trichogramma</taxon>
    </lineage>
</organism>